<organism evidence="1 2">
    <name type="scientific">Scopulibacillus cellulosilyticus</name>
    <dbReference type="NCBI Taxonomy" id="2665665"/>
    <lineage>
        <taxon>Bacteria</taxon>
        <taxon>Bacillati</taxon>
        <taxon>Bacillota</taxon>
        <taxon>Bacilli</taxon>
        <taxon>Bacillales</taxon>
        <taxon>Sporolactobacillaceae</taxon>
        <taxon>Scopulibacillus</taxon>
    </lineage>
</organism>
<dbReference type="RefSeq" id="WP_380965435.1">
    <property type="nucleotide sequence ID" value="NZ_JBHTCO010000007.1"/>
</dbReference>
<protein>
    <submittedName>
        <fullName evidence="1">Uncharacterized protein</fullName>
    </submittedName>
</protein>
<name>A0ABW2PV48_9BACL</name>
<keyword evidence="2" id="KW-1185">Reference proteome</keyword>
<reference evidence="2" key="1">
    <citation type="journal article" date="2019" name="Int. J. Syst. Evol. Microbiol.">
        <title>The Global Catalogue of Microorganisms (GCM) 10K type strain sequencing project: providing services to taxonomists for standard genome sequencing and annotation.</title>
        <authorList>
            <consortium name="The Broad Institute Genomics Platform"/>
            <consortium name="The Broad Institute Genome Sequencing Center for Infectious Disease"/>
            <person name="Wu L."/>
            <person name="Ma J."/>
        </authorList>
    </citation>
    <scope>NUCLEOTIDE SEQUENCE [LARGE SCALE GENOMIC DNA]</scope>
    <source>
        <strain evidence="2">CGMCC 1.16305</strain>
    </source>
</reference>
<comment type="caution">
    <text evidence="1">The sequence shown here is derived from an EMBL/GenBank/DDBJ whole genome shotgun (WGS) entry which is preliminary data.</text>
</comment>
<sequence length="81" mass="9561">MGKYTFFLEYDGKKSSSSAYQHPEDIIVADQITEAINKFCSKNKLALNHYDPLMDEGYRIYLKEKKLGKRREKIYYVEVSL</sequence>
<dbReference type="EMBL" id="JBHTCO010000007">
    <property type="protein sequence ID" value="MFC7392999.1"/>
    <property type="molecule type" value="Genomic_DNA"/>
</dbReference>
<dbReference type="Proteomes" id="UP001596505">
    <property type="component" value="Unassembled WGS sequence"/>
</dbReference>
<evidence type="ECO:0000313" key="1">
    <source>
        <dbReference type="EMBL" id="MFC7392999.1"/>
    </source>
</evidence>
<accession>A0ABW2PV48</accession>
<proteinExistence type="predicted"/>
<gene>
    <name evidence="1" type="ORF">ACFQRG_08385</name>
</gene>
<evidence type="ECO:0000313" key="2">
    <source>
        <dbReference type="Proteomes" id="UP001596505"/>
    </source>
</evidence>